<reference evidence="1 2" key="1">
    <citation type="submission" date="2019-03" db="EMBL/GenBank/DDBJ databases">
        <title>Single cell metagenomics reveals metabolic interactions within the superorganism composed of flagellate Streblomastix strix and complex community of Bacteroidetes bacteria on its surface.</title>
        <authorList>
            <person name="Treitli S.C."/>
            <person name="Kolisko M."/>
            <person name="Husnik F."/>
            <person name="Keeling P."/>
            <person name="Hampl V."/>
        </authorList>
    </citation>
    <scope>NUCLEOTIDE SEQUENCE [LARGE SCALE GENOMIC DNA]</scope>
    <source>
        <strain evidence="1">ST1C</strain>
    </source>
</reference>
<organism evidence="1 2">
    <name type="scientific">Streblomastix strix</name>
    <dbReference type="NCBI Taxonomy" id="222440"/>
    <lineage>
        <taxon>Eukaryota</taxon>
        <taxon>Metamonada</taxon>
        <taxon>Preaxostyla</taxon>
        <taxon>Oxymonadida</taxon>
        <taxon>Streblomastigidae</taxon>
        <taxon>Streblomastix</taxon>
    </lineage>
</organism>
<accession>A0A5J4WN85</accession>
<protein>
    <submittedName>
        <fullName evidence="1">Uncharacterized protein</fullName>
    </submittedName>
</protein>
<evidence type="ECO:0000313" key="2">
    <source>
        <dbReference type="Proteomes" id="UP000324800"/>
    </source>
</evidence>
<dbReference type="EMBL" id="SNRW01001473">
    <property type="protein sequence ID" value="KAA6396253.1"/>
    <property type="molecule type" value="Genomic_DNA"/>
</dbReference>
<name>A0A5J4WN85_9EUKA</name>
<proteinExistence type="predicted"/>
<dbReference type="AlphaFoldDB" id="A0A5J4WN85"/>
<dbReference type="Proteomes" id="UP000324800">
    <property type="component" value="Unassembled WGS sequence"/>
</dbReference>
<gene>
    <name evidence="1" type="ORF">EZS28_008220</name>
</gene>
<evidence type="ECO:0000313" key="1">
    <source>
        <dbReference type="EMBL" id="KAA6396253.1"/>
    </source>
</evidence>
<sequence length="180" mass="20410">MDSQRFHTQNSLRPQQGGQNIRFNKFLNILNSLESGVEEASREVLLHMISGELPPDSTISQKPNHNVTMEYTVALLFELLMSPSEIESEISLNLIKEGLKQRKDFRNAICGHNGILGRSANVISQPFNSIHSLLNLVDLLLEVAKSGIRNWNPVEADEIEKDKFRITIIICTDQCIEKRK</sequence>
<comment type="caution">
    <text evidence="1">The sequence shown here is derived from an EMBL/GenBank/DDBJ whole genome shotgun (WGS) entry which is preliminary data.</text>
</comment>